<keyword evidence="2" id="KW-1185">Reference proteome</keyword>
<evidence type="ECO:0000313" key="1">
    <source>
        <dbReference type="EMBL" id="KXN67134.1"/>
    </source>
</evidence>
<evidence type="ECO:0000313" key="2">
    <source>
        <dbReference type="Proteomes" id="UP000070444"/>
    </source>
</evidence>
<sequence length="130" mass="15775">MKEEKADWSSILYYKDIEIYLSFTDSIELSICNSKLRDKLYYDKFKPFQVREYIKKEDYLTFEVEVEGEPDVYDSPYYPVREDIQESVNRFEIELKTLNPTVETLIIYDQYDYLYGYKIADRFVNITTLN</sequence>
<accession>A0A137NWX7</accession>
<gene>
    <name evidence="1" type="ORF">CONCODRAFT_10870</name>
</gene>
<protein>
    <submittedName>
        <fullName evidence="1">Uncharacterized protein</fullName>
    </submittedName>
</protein>
<reference evidence="1 2" key="1">
    <citation type="journal article" date="2015" name="Genome Biol. Evol.">
        <title>Phylogenomic analyses indicate that early fungi evolved digesting cell walls of algal ancestors of land plants.</title>
        <authorList>
            <person name="Chang Y."/>
            <person name="Wang S."/>
            <person name="Sekimoto S."/>
            <person name="Aerts A.L."/>
            <person name="Choi C."/>
            <person name="Clum A."/>
            <person name="LaButti K.M."/>
            <person name="Lindquist E.A."/>
            <person name="Yee Ngan C."/>
            <person name="Ohm R.A."/>
            <person name="Salamov A.A."/>
            <person name="Grigoriev I.V."/>
            <person name="Spatafora J.W."/>
            <person name="Berbee M.L."/>
        </authorList>
    </citation>
    <scope>NUCLEOTIDE SEQUENCE [LARGE SCALE GENOMIC DNA]</scope>
    <source>
        <strain evidence="1 2">NRRL 28638</strain>
    </source>
</reference>
<organism evidence="1 2">
    <name type="scientific">Conidiobolus coronatus (strain ATCC 28846 / CBS 209.66 / NRRL 28638)</name>
    <name type="common">Delacroixia coronata</name>
    <dbReference type="NCBI Taxonomy" id="796925"/>
    <lineage>
        <taxon>Eukaryota</taxon>
        <taxon>Fungi</taxon>
        <taxon>Fungi incertae sedis</taxon>
        <taxon>Zoopagomycota</taxon>
        <taxon>Entomophthoromycotina</taxon>
        <taxon>Entomophthoromycetes</taxon>
        <taxon>Entomophthorales</taxon>
        <taxon>Ancylistaceae</taxon>
        <taxon>Conidiobolus</taxon>
    </lineage>
</organism>
<dbReference type="Proteomes" id="UP000070444">
    <property type="component" value="Unassembled WGS sequence"/>
</dbReference>
<dbReference type="AlphaFoldDB" id="A0A137NWX7"/>
<proteinExistence type="predicted"/>
<name>A0A137NWX7_CONC2</name>
<dbReference type="EMBL" id="KQ964658">
    <property type="protein sequence ID" value="KXN67134.1"/>
    <property type="molecule type" value="Genomic_DNA"/>
</dbReference>